<evidence type="ECO:0000256" key="2">
    <source>
        <dbReference type="SAM" id="MobiDB-lite"/>
    </source>
</evidence>
<organism evidence="3">
    <name type="scientific">Opuntia streptacantha</name>
    <name type="common">Prickly pear cactus</name>
    <name type="synonym">Opuntia cardona</name>
    <dbReference type="NCBI Taxonomy" id="393608"/>
    <lineage>
        <taxon>Eukaryota</taxon>
        <taxon>Viridiplantae</taxon>
        <taxon>Streptophyta</taxon>
        <taxon>Embryophyta</taxon>
        <taxon>Tracheophyta</taxon>
        <taxon>Spermatophyta</taxon>
        <taxon>Magnoliopsida</taxon>
        <taxon>eudicotyledons</taxon>
        <taxon>Gunneridae</taxon>
        <taxon>Pentapetalae</taxon>
        <taxon>Caryophyllales</taxon>
        <taxon>Cactineae</taxon>
        <taxon>Cactaceae</taxon>
        <taxon>Opuntioideae</taxon>
        <taxon>Opuntia</taxon>
    </lineage>
</organism>
<name>A0A7C9ACZ8_OPUST</name>
<keyword evidence="1" id="KW-0378">Hydrolase</keyword>
<accession>A0A7C9ACZ8</accession>
<evidence type="ECO:0008006" key="4">
    <source>
        <dbReference type="Google" id="ProtNLM"/>
    </source>
</evidence>
<proteinExistence type="predicted"/>
<sequence>MQPHHSRRMSSELVRKWLNISTRDSDFGADTDVEDDADVDTFYDPEDGVPRLRRQKSETFRAQYINKKELRICVGTWNVGGRVPPDDLDIDEWLNISEPSDIYVLGLRTHRGDWRGREQATEHKPTQIHSQFHTPKSPKQRMKGN</sequence>
<dbReference type="GO" id="GO:0034485">
    <property type="term" value="F:phosphatidylinositol-3,4,5-trisphosphate 5-phosphatase activity"/>
    <property type="evidence" value="ECO:0007669"/>
    <property type="project" value="TreeGrafter"/>
</dbReference>
<evidence type="ECO:0000256" key="1">
    <source>
        <dbReference type="ARBA" id="ARBA00022801"/>
    </source>
</evidence>
<protein>
    <recommendedName>
        <fullName evidence="4">Inositol polyphosphate-related phosphatase domain-containing protein</fullName>
    </recommendedName>
</protein>
<dbReference type="GO" id="GO:0004445">
    <property type="term" value="F:inositol-polyphosphate 5-phosphatase activity"/>
    <property type="evidence" value="ECO:0007669"/>
    <property type="project" value="InterPro"/>
</dbReference>
<dbReference type="SUPFAM" id="SSF56219">
    <property type="entry name" value="DNase I-like"/>
    <property type="match status" value="1"/>
</dbReference>
<dbReference type="PANTHER" id="PTHR45666">
    <property type="entry name" value="TYPE IV INOSITOL POLYPHOSPHATE 5-PHOSPHATASE 9"/>
    <property type="match status" value="1"/>
</dbReference>
<feature type="compositionally biased region" description="Basic residues" evidence="2">
    <location>
        <begin position="136"/>
        <end position="145"/>
    </location>
</feature>
<dbReference type="Gene3D" id="3.60.10.10">
    <property type="entry name" value="Endonuclease/exonuclease/phosphatase"/>
    <property type="match status" value="1"/>
</dbReference>
<feature type="region of interest" description="Disordered" evidence="2">
    <location>
        <begin position="116"/>
        <end position="145"/>
    </location>
</feature>
<reference evidence="3" key="2">
    <citation type="submission" date="2020-07" db="EMBL/GenBank/DDBJ databases">
        <authorList>
            <person name="Vera ALvarez R."/>
            <person name="Arias-Moreno D.M."/>
            <person name="Jimenez-Jacinto V."/>
            <person name="Jimenez-Bremont J.F."/>
            <person name="Swaminathan K."/>
            <person name="Moose S.P."/>
            <person name="Guerrero-Gonzalez M.L."/>
            <person name="Marino-Ramirez L."/>
            <person name="Landsman D."/>
            <person name="Rodriguez-Kessler M."/>
            <person name="Delgado-Sanchez P."/>
        </authorList>
    </citation>
    <scope>NUCLEOTIDE SEQUENCE</scope>
    <source>
        <tissue evidence="3">Cladode</tissue>
    </source>
</reference>
<dbReference type="GO" id="GO:0046856">
    <property type="term" value="P:phosphatidylinositol dephosphorylation"/>
    <property type="evidence" value="ECO:0007669"/>
    <property type="project" value="TreeGrafter"/>
</dbReference>
<dbReference type="AlphaFoldDB" id="A0A7C9ACZ8"/>
<evidence type="ECO:0000313" key="3">
    <source>
        <dbReference type="EMBL" id="MBA4663651.1"/>
    </source>
</evidence>
<reference evidence="3" key="1">
    <citation type="journal article" date="2013" name="J. Plant Res.">
        <title>Effect of fungi and light on seed germination of three Opuntia species from semiarid lands of central Mexico.</title>
        <authorList>
            <person name="Delgado-Sanchez P."/>
            <person name="Jimenez-Bremont J.F."/>
            <person name="Guerrero-Gonzalez Mde L."/>
            <person name="Flores J."/>
        </authorList>
    </citation>
    <scope>NUCLEOTIDE SEQUENCE</scope>
    <source>
        <tissue evidence="3">Cladode</tissue>
    </source>
</reference>
<dbReference type="PANTHER" id="PTHR45666:SF5">
    <property type="entry name" value="TYPE IV INOSITOL POLYPHOSPHATE 5-PHOSPHATASE 3"/>
    <property type="match status" value="1"/>
</dbReference>
<feature type="compositionally biased region" description="Basic and acidic residues" evidence="2">
    <location>
        <begin position="116"/>
        <end position="125"/>
    </location>
</feature>
<dbReference type="GO" id="GO:0004439">
    <property type="term" value="F:phosphatidylinositol-4,5-bisphosphate 5-phosphatase activity"/>
    <property type="evidence" value="ECO:0007669"/>
    <property type="project" value="TreeGrafter"/>
</dbReference>
<dbReference type="InterPro" id="IPR045849">
    <property type="entry name" value="IP5P_plant"/>
</dbReference>
<dbReference type="InterPro" id="IPR036691">
    <property type="entry name" value="Endo/exonu/phosph_ase_sf"/>
</dbReference>
<dbReference type="EMBL" id="GISG01221001">
    <property type="protein sequence ID" value="MBA4663651.1"/>
    <property type="molecule type" value="Transcribed_RNA"/>
</dbReference>